<feature type="compositionally biased region" description="Basic and acidic residues" evidence="1">
    <location>
        <begin position="164"/>
        <end position="187"/>
    </location>
</feature>
<feature type="region of interest" description="Disordered" evidence="1">
    <location>
        <begin position="210"/>
        <end position="277"/>
    </location>
</feature>
<dbReference type="EMBL" id="GHWJ01007867">
    <property type="protein sequence ID" value="NOV40604.1"/>
    <property type="molecule type" value="Transcribed_RNA"/>
</dbReference>
<evidence type="ECO:0000256" key="1">
    <source>
        <dbReference type="SAM" id="MobiDB-lite"/>
    </source>
</evidence>
<dbReference type="VEuPathDB" id="VectorBase:LOC119169555"/>
<evidence type="ECO:0000313" key="2">
    <source>
        <dbReference type="EMBL" id="NOV40604.1"/>
    </source>
</evidence>
<protein>
    <submittedName>
        <fullName evidence="2">Uncharacterized protein</fullName>
    </submittedName>
</protein>
<dbReference type="AlphaFoldDB" id="A0A6M2D4A0"/>
<proteinExistence type="predicted"/>
<feature type="region of interest" description="Disordered" evidence="1">
    <location>
        <begin position="79"/>
        <end position="187"/>
    </location>
</feature>
<dbReference type="VEuPathDB" id="VectorBase:LOC119169554"/>
<feature type="compositionally biased region" description="Polar residues" evidence="1">
    <location>
        <begin position="227"/>
        <end position="243"/>
    </location>
</feature>
<dbReference type="OrthoDB" id="6500935at2759"/>
<organism evidence="2">
    <name type="scientific">Rhipicephalus microplus</name>
    <name type="common">Cattle tick</name>
    <name type="synonym">Boophilus microplus</name>
    <dbReference type="NCBI Taxonomy" id="6941"/>
    <lineage>
        <taxon>Eukaryota</taxon>
        <taxon>Metazoa</taxon>
        <taxon>Ecdysozoa</taxon>
        <taxon>Arthropoda</taxon>
        <taxon>Chelicerata</taxon>
        <taxon>Arachnida</taxon>
        <taxon>Acari</taxon>
        <taxon>Parasitiformes</taxon>
        <taxon>Ixodida</taxon>
        <taxon>Ixodoidea</taxon>
        <taxon>Ixodidae</taxon>
        <taxon>Rhipicephalinae</taxon>
        <taxon>Rhipicephalus</taxon>
        <taxon>Boophilus</taxon>
    </lineage>
</organism>
<name>A0A6M2D4A0_RHIMP</name>
<reference evidence="2" key="1">
    <citation type="submission" date="2019-09" db="EMBL/GenBank/DDBJ databases">
        <title>Organ-specific transcriptomic study of the physiology of the cattle tick, Rhipicephalus microplus.</title>
        <authorList>
            <person name="Tirloni L."/>
            <person name="Braz G."/>
            <person name="Gandara A.C.P."/>
            <person name="Sabadin G.A."/>
            <person name="da Silva R.M."/>
            <person name="Guizzo M.G."/>
            <person name="Machado J.A."/>
            <person name="Costa E.P."/>
            <person name="Gomes H.F."/>
            <person name="Moraes J."/>
            <person name="Mota M.B.S."/>
            <person name="Mesquita R.D."/>
            <person name="Alvarenga P.H."/>
            <person name="Alves F."/>
            <person name="Seixas A."/>
            <person name="da Fonseca R.N."/>
            <person name="Fogaca A."/>
            <person name="Logullo C."/>
            <person name="Tanaka A."/>
            <person name="Daffre S."/>
            <person name="Termignoni C."/>
            <person name="Vaz I.S.Jr."/>
            <person name="Oliveira P.L."/>
            <person name="Ribeiro J.M."/>
        </authorList>
    </citation>
    <scope>NUCLEOTIDE SEQUENCE</scope>
    <source>
        <strain evidence="2">Porto Alegre</strain>
    </source>
</reference>
<sequence>MFEESAGKFGSLGEKTYKDVFTSPIHVPSAPPVETDMVTTRSRPKNLSEYFVNKAYEPDRGVRVSAAASTRLRVNSDYDEVSPGLDEIKGGLFDHVPPPPLDSADCPLPLPRKNLRTDVHQGDLDSDSDTSLESTTTSESAEEKTATSAQESVVTSLLSDEPSEVNHIDSPEKPCSDEDLKEAQKELDNMKKKIGDILDSALEKAAAKKVYGSLRRQRVPPSASAMRRTSSLKVPRQQNSSSGAFRRPQVLSFSPEEEPEKKDVPTQTTDPASGKPRVVWSIYKTSEAAAQTSFLDCKFSRDEESVSPRRGDPGELITSSVRDSTQAMLSAIRGELQKFTVAQRTQNGESFA</sequence>
<accession>A0A6M2D4A0</accession>